<protein>
    <submittedName>
        <fullName evidence="1">Uncharacterized protein</fullName>
    </submittedName>
</protein>
<gene>
    <name evidence="1" type="ORF">B0I36DRAFT_435460</name>
</gene>
<name>A0A9P8XTZ5_9PEZI</name>
<keyword evidence="2" id="KW-1185">Reference proteome</keyword>
<evidence type="ECO:0000313" key="1">
    <source>
        <dbReference type="EMBL" id="KAH7018068.1"/>
    </source>
</evidence>
<dbReference type="OrthoDB" id="5086500at2759"/>
<feature type="non-terminal residue" evidence="1">
    <location>
        <position position="121"/>
    </location>
</feature>
<accession>A0A9P8XTZ5</accession>
<dbReference type="RefSeq" id="XP_046006335.1">
    <property type="nucleotide sequence ID" value="XM_046162766.1"/>
</dbReference>
<dbReference type="GeneID" id="70192312"/>
<sequence>MDLSSLSTDVRTVLEEYRDGRKHDLEATRKVISDASKKNEKNLARHIDMVTKQLSVSFTDHINGAFANAAKQDAAAQLTATEEHLLRSLKFDRMNERRNQISPSCPDTFTWMLRDGSEADP</sequence>
<organism evidence="1 2">
    <name type="scientific">Microdochium trichocladiopsis</name>
    <dbReference type="NCBI Taxonomy" id="1682393"/>
    <lineage>
        <taxon>Eukaryota</taxon>
        <taxon>Fungi</taxon>
        <taxon>Dikarya</taxon>
        <taxon>Ascomycota</taxon>
        <taxon>Pezizomycotina</taxon>
        <taxon>Sordariomycetes</taxon>
        <taxon>Xylariomycetidae</taxon>
        <taxon>Xylariales</taxon>
        <taxon>Microdochiaceae</taxon>
        <taxon>Microdochium</taxon>
    </lineage>
</organism>
<evidence type="ECO:0000313" key="2">
    <source>
        <dbReference type="Proteomes" id="UP000756346"/>
    </source>
</evidence>
<dbReference type="AlphaFoldDB" id="A0A9P8XTZ5"/>
<dbReference type="EMBL" id="JAGTJQ010000011">
    <property type="protein sequence ID" value="KAH7018068.1"/>
    <property type="molecule type" value="Genomic_DNA"/>
</dbReference>
<dbReference type="Proteomes" id="UP000756346">
    <property type="component" value="Unassembled WGS sequence"/>
</dbReference>
<comment type="caution">
    <text evidence="1">The sequence shown here is derived from an EMBL/GenBank/DDBJ whole genome shotgun (WGS) entry which is preliminary data.</text>
</comment>
<reference evidence="1" key="1">
    <citation type="journal article" date="2021" name="Nat. Commun.">
        <title>Genetic determinants of endophytism in the Arabidopsis root mycobiome.</title>
        <authorList>
            <person name="Mesny F."/>
            <person name="Miyauchi S."/>
            <person name="Thiergart T."/>
            <person name="Pickel B."/>
            <person name="Atanasova L."/>
            <person name="Karlsson M."/>
            <person name="Huettel B."/>
            <person name="Barry K.W."/>
            <person name="Haridas S."/>
            <person name="Chen C."/>
            <person name="Bauer D."/>
            <person name="Andreopoulos W."/>
            <person name="Pangilinan J."/>
            <person name="LaButti K."/>
            <person name="Riley R."/>
            <person name="Lipzen A."/>
            <person name="Clum A."/>
            <person name="Drula E."/>
            <person name="Henrissat B."/>
            <person name="Kohler A."/>
            <person name="Grigoriev I.V."/>
            <person name="Martin F.M."/>
            <person name="Hacquard S."/>
        </authorList>
    </citation>
    <scope>NUCLEOTIDE SEQUENCE</scope>
    <source>
        <strain evidence="1">MPI-CAGE-CH-0230</strain>
    </source>
</reference>
<proteinExistence type="predicted"/>